<evidence type="ECO:0000313" key="1">
    <source>
        <dbReference type="EMBL" id="GFO00290.1"/>
    </source>
</evidence>
<organism evidence="1 2">
    <name type="scientific">Plakobranchus ocellatus</name>
    <dbReference type="NCBI Taxonomy" id="259542"/>
    <lineage>
        <taxon>Eukaryota</taxon>
        <taxon>Metazoa</taxon>
        <taxon>Spiralia</taxon>
        <taxon>Lophotrochozoa</taxon>
        <taxon>Mollusca</taxon>
        <taxon>Gastropoda</taxon>
        <taxon>Heterobranchia</taxon>
        <taxon>Euthyneura</taxon>
        <taxon>Panpulmonata</taxon>
        <taxon>Sacoglossa</taxon>
        <taxon>Placobranchoidea</taxon>
        <taxon>Plakobranchidae</taxon>
        <taxon>Plakobranchus</taxon>
    </lineage>
</organism>
<evidence type="ECO:0000313" key="2">
    <source>
        <dbReference type="Proteomes" id="UP000735302"/>
    </source>
</evidence>
<dbReference type="Proteomes" id="UP000735302">
    <property type="component" value="Unassembled WGS sequence"/>
</dbReference>
<proteinExistence type="predicted"/>
<protein>
    <submittedName>
        <fullName evidence="1">Uncharacterized protein</fullName>
    </submittedName>
</protein>
<reference evidence="1 2" key="1">
    <citation type="journal article" date="2021" name="Elife">
        <title>Chloroplast acquisition without the gene transfer in kleptoplastic sea slugs, Plakobranchus ocellatus.</title>
        <authorList>
            <person name="Maeda T."/>
            <person name="Takahashi S."/>
            <person name="Yoshida T."/>
            <person name="Shimamura S."/>
            <person name="Takaki Y."/>
            <person name="Nagai Y."/>
            <person name="Toyoda A."/>
            <person name="Suzuki Y."/>
            <person name="Arimoto A."/>
            <person name="Ishii H."/>
            <person name="Satoh N."/>
            <person name="Nishiyama T."/>
            <person name="Hasebe M."/>
            <person name="Maruyama T."/>
            <person name="Minagawa J."/>
            <person name="Obokata J."/>
            <person name="Shigenobu S."/>
        </authorList>
    </citation>
    <scope>NUCLEOTIDE SEQUENCE [LARGE SCALE GENOMIC DNA]</scope>
</reference>
<dbReference type="EMBL" id="BLXT01003068">
    <property type="protein sequence ID" value="GFO00290.1"/>
    <property type="molecule type" value="Genomic_DNA"/>
</dbReference>
<gene>
    <name evidence="1" type="ORF">PoB_002679500</name>
</gene>
<accession>A0AAV3ZYK5</accession>
<comment type="caution">
    <text evidence="1">The sequence shown here is derived from an EMBL/GenBank/DDBJ whole genome shotgun (WGS) entry which is preliminary data.</text>
</comment>
<keyword evidence="2" id="KW-1185">Reference proteome</keyword>
<name>A0AAV3ZYK5_9GAST</name>
<dbReference type="AlphaFoldDB" id="A0AAV3ZYK5"/>
<sequence length="138" mass="15845">MSVSVIAGNSEEIIQFLARKPDLDTLRLPWGGKSRFLKPTVPKDKDARLDPVCRVVRLDYANSSLRTDNREVEKLTMSKARRNSQAQEATFGLELSKLVNHNLEPFQNFKVLHFQFRSRLGPGAREMRVIDKPEPLNR</sequence>